<dbReference type="PANTHER" id="PTHR11988:SF42">
    <property type="entry name" value="PROTEIN GIANT"/>
    <property type="match status" value="1"/>
</dbReference>
<dbReference type="GO" id="GO:0005634">
    <property type="term" value="C:nucleus"/>
    <property type="evidence" value="ECO:0007669"/>
    <property type="project" value="UniProtKB-SubCell"/>
</dbReference>
<evidence type="ECO:0000256" key="7">
    <source>
        <dbReference type="SAM" id="MobiDB-lite"/>
    </source>
</evidence>
<evidence type="ECO:0000259" key="8">
    <source>
        <dbReference type="PROSITE" id="PS50217"/>
    </source>
</evidence>
<feature type="region of interest" description="Disordered" evidence="7">
    <location>
        <begin position="30"/>
        <end position="79"/>
    </location>
</feature>
<keyword evidence="10" id="KW-1185">Reference proteome</keyword>
<dbReference type="STRING" id="568069.A0A1J1IFN7"/>
<dbReference type="InterPro" id="IPR004827">
    <property type="entry name" value="bZIP"/>
</dbReference>
<comment type="subcellular location">
    <subcellularLocation>
        <location evidence="1">Nucleus</location>
    </subcellularLocation>
</comment>
<dbReference type="PROSITE" id="PS00036">
    <property type="entry name" value="BZIP_BASIC"/>
    <property type="match status" value="1"/>
</dbReference>
<evidence type="ECO:0000313" key="9">
    <source>
        <dbReference type="EMBL" id="CRK97273.1"/>
    </source>
</evidence>
<organism evidence="9 10">
    <name type="scientific">Clunio marinus</name>
    <dbReference type="NCBI Taxonomy" id="568069"/>
    <lineage>
        <taxon>Eukaryota</taxon>
        <taxon>Metazoa</taxon>
        <taxon>Ecdysozoa</taxon>
        <taxon>Arthropoda</taxon>
        <taxon>Hexapoda</taxon>
        <taxon>Insecta</taxon>
        <taxon>Pterygota</taxon>
        <taxon>Neoptera</taxon>
        <taxon>Endopterygota</taxon>
        <taxon>Diptera</taxon>
        <taxon>Nematocera</taxon>
        <taxon>Chironomoidea</taxon>
        <taxon>Chironomidae</taxon>
        <taxon>Clunio</taxon>
    </lineage>
</organism>
<feature type="domain" description="BZIP" evidence="8">
    <location>
        <begin position="308"/>
        <end position="371"/>
    </location>
</feature>
<keyword evidence="6" id="KW-0539">Nucleus</keyword>
<dbReference type="EMBL" id="CVRI01000047">
    <property type="protein sequence ID" value="CRK97273.1"/>
    <property type="molecule type" value="Genomic_DNA"/>
</dbReference>
<dbReference type="InterPro" id="IPR040223">
    <property type="entry name" value="PAR_bZIP"/>
</dbReference>
<gene>
    <name evidence="9" type="primary">putative Protein giant</name>
    <name evidence="9" type="ORF">CLUMA_CG010669</name>
</gene>
<proteinExistence type="inferred from homology"/>
<dbReference type="InterPro" id="IPR046347">
    <property type="entry name" value="bZIP_sf"/>
</dbReference>
<dbReference type="CDD" id="cd14695">
    <property type="entry name" value="bZIP_HLF"/>
    <property type="match status" value="1"/>
</dbReference>
<evidence type="ECO:0000313" key="10">
    <source>
        <dbReference type="Proteomes" id="UP000183832"/>
    </source>
</evidence>
<dbReference type="PANTHER" id="PTHR11988">
    <property type="entry name" value="THYROTROPH EMBRYONIC FACTOR RELATED"/>
    <property type="match status" value="1"/>
</dbReference>
<name>A0A1J1IFN7_9DIPT</name>
<feature type="compositionally biased region" description="Low complexity" evidence="7">
    <location>
        <begin position="187"/>
        <end position="202"/>
    </location>
</feature>
<feature type="compositionally biased region" description="Basic and acidic residues" evidence="7">
    <location>
        <begin position="50"/>
        <end position="61"/>
    </location>
</feature>
<feature type="region of interest" description="Disordered" evidence="7">
    <location>
        <begin position="258"/>
        <end position="309"/>
    </location>
</feature>
<dbReference type="PROSITE" id="PS50217">
    <property type="entry name" value="BZIP"/>
    <property type="match status" value="1"/>
</dbReference>
<evidence type="ECO:0000256" key="1">
    <source>
        <dbReference type="ARBA" id="ARBA00004123"/>
    </source>
</evidence>
<keyword evidence="3" id="KW-0805">Transcription regulation</keyword>
<comment type="similarity">
    <text evidence="2">Belongs to the bZIP family. NFIL3 subfamily.</text>
</comment>
<evidence type="ECO:0000256" key="5">
    <source>
        <dbReference type="ARBA" id="ARBA00023163"/>
    </source>
</evidence>
<keyword evidence="4" id="KW-0238">DNA-binding</keyword>
<feature type="compositionally biased region" description="Low complexity" evidence="7">
    <location>
        <begin position="283"/>
        <end position="294"/>
    </location>
</feature>
<dbReference type="SUPFAM" id="SSF57959">
    <property type="entry name" value="Leucine zipper domain"/>
    <property type="match status" value="1"/>
</dbReference>
<dbReference type="FunFam" id="1.20.5.170:FF:000025">
    <property type="entry name" value="nuclear factor interleukin-3-regulated protein-like"/>
    <property type="match status" value="1"/>
</dbReference>
<dbReference type="GO" id="GO:0000981">
    <property type="term" value="F:DNA-binding transcription factor activity, RNA polymerase II-specific"/>
    <property type="evidence" value="ECO:0007669"/>
    <property type="project" value="TreeGrafter"/>
</dbReference>
<dbReference type="OrthoDB" id="6022300at2759"/>
<sequence length="373" mass="42185">MMGQYFLDLKNESSIHNLLRNMKSAFPYPLHPHHQLHHPMPQQPDQVLDLSKRRDSTETRKTTSPSSFEEGSPDARGSPNAATQILLHRHINIPRPQYTPEHAIQYHYEHPSTPPAIPLTEVTLRSPQEIMERFSSSPMLRKEENSPPHPIDDKTNSPPFFHLRQSKIPEHHADESNDSPCIPANISSSSSTTSSQKSPSSQNGIMVMGRDGKLTRPFKAFPRDRMSLAAAAGAILDPTSQEKFKIFRKRMLEQIHAANGGNPVINNPKMRRINSKGSNQETNNNDLNYDSSSDGKILNSPSSGQEKDAAYYERRKKNNAAAKKSRDRRRIKEDELAIEAQFLRNENLELKFELAAVRKQLTMFQSGIANTNL</sequence>
<dbReference type="Proteomes" id="UP000183832">
    <property type="component" value="Unassembled WGS sequence"/>
</dbReference>
<evidence type="ECO:0000256" key="6">
    <source>
        <dbReference type="ARBA" id="ARBA00023242"/>
    </source>
</evidence>
<keyword evidence="5" id="KW-0804">Transcription</keyword>
<dbReference type="Gene3D" id="1.20.5.170">
    <property type="match status" value="1"/>
</dbReference>
<dbReference type="SMART" id="SM00338">
    <property type="entry name" value="BRLZ"/>
    <property type="match status" value="1"/>
</dbReference>
<feature type="compositionally biased region" description="Basic and acidic residues" evidence="7">
    <location>
        <begin position="140"/>
        <end position="155"/>
    </location>
</feature>
<evidence type="ECO:0000256" key="2">
    <source>
        <dbReference type="ARBA" id="ARBA00006079"/>
    </source>
</evidence>
<evidence type="ECO:0000256" key="4">
    <source>
        <dbReference type="ARBA" id="ARBA00023125"/>
    </source>
</evidence>
<evidence type="ECO:0000256" key="3">
    <source>
        <dbReference type="ARBA" id="ARBA00023015"/>
    </source>
</evidence>
<protein>
    <submittedName>
        <fullName evidence="9">CLUMA_CG010669, isoform A</fullName>
    </submittedName>
</protein>
<dbReference type="Pfam" id="PF07716">
    <property type="entry name" value="bZIP_2"/>
    <property type="match status" value="1"/>
</dbReference>
<dbReference type="AlphaFoldDB" id="A0A1J1IFN7"/>
<reference evidence="9 10" key="1">
    <citation type="submission" date="2015-04" db="EMBL/GenBank/DDBJ databases">
        <authorList>
            <person name="Syromyatnikov M.Y."/>
            <person name="Popov V.N."/>
        </authorList>
    </citation>
    <scope>NUCLEOTIDE SEQUENCE [LARGE SCALE GENOMIC DNA]</scope>
</reference>
<feature type="region of interest" description="Disordered" evidence="7">
    <location>
        <begin position="134"/>
        <end position="210"/>
    </location>
</feature>
<accession>A0A1J1IFN7</accession>
<dbReference type="GO" id="GO:0000978">
    <property type="term" value="F:RNA polymerase II cis-regulatory region sequence-specific DNA binding"/>
    <property type="evidence" value="ECO:0007669"/>
    <property type="project" value="TreeGrafter"/>
</dbReference>